<dbReference type="SUPFAM" id="SSF51120">
    <property type="entry name" value="beta-Roll"/>
    <property type="match status" value="2"/>
</dbReference>
<keyword evidence="2" id="KW-0964">Secreted</keyword>
<dbReference type="PANTHER" id="PTHR38340">
    <property type="entry name" value="S-LAYER PROTEIN"/>
    <property type="match status" value="1"/>
</dbReference>
<evidence type="ECO:0008006" key="6">
    <source>
        <dbReference type="Google" id="ProtNLM"/>
    </source>
</evidence>
<dbReference type="PROSITE" id="PS00330">
    <property type="entry name" value="HEMOLYSIN_CALCIUM"/>
    <property type="match status" value="4"/>
</dbReference>
<proteinExistence type="predicted"/>
<dbReference type="PRINTS" id="PR00313">
    <property type="entry name" value="CABNDNGRPT"/>
</dbReference>
<accession>A0ABQ4NQ30</accession>
<gene>
    <name evidence="4" type="ORF">JANAI62_30130</name>
</gene>
<dbReference type="Proteomes" id="UP000786693">
    <property type="component" value="Unassembled WGS sequence"/>
</dbReference>
<comment type="subcellular location">
    <subcellularLocation>
        <location evidence="1">Secreted</location>
    </subcellularLocation>
</comment>
<evidence type="ECO:0000256" key="3">
    <source>
        <dbReference type="SAM" id="MobiDB-lite"/>
    </source>
</evidence>
<evidence type="ECO:0000313" key="5">
    <source>
        <dbReference type="Proteomes" id="UP000786693"/>
    </source>
</evidence>
<keyword evidence="5" id="KW-1185">Reference proteome</keyword>
<dbReference type="RefSeq" id="WP_305067755.1">
    <property type="nucleotide sequence ID" value="NZ_BPFH01000006.1"/>
</dbReference>
<organism evidence="4 5">
    <name type="scientific">Jannaschia pagri</name>
    <dbReference type="NCBI Taxonomy" id="2829797"/>
    <lineage>
        <taxon>Bacteria</taxon>
        <taxon>Pseudomonadati</taxon>
        <taxon>Pseudomonadota</taxon>
        <taxon>Alphaproteobacteria</taxon>
        <taxon>Rhodobacterales</taxon>
        <taxon>Roseobacteraceae</taxon>
        <taxon>Jannaschia</taxon>
    </lineage>
</organism>
<dbReference type="InterPro" id="IPR018511">
    <property type="entry name" value="Hemolysin-typ_Ca-bd_CS"/>
</dbReference>
<evidence type="ECO:0000256" key="2">
    <source>
        <dbReference type="ARBA" id="ARBA00022525"/>
    </source>
</evidence>
<feature type="region of interest" description="Disordered" evidence="3">
    <location>
        <begin position="302"/>
        <end position="350"/>
    </location>
</feature>
<comment type="caution">
    <text evidence="4">The sequence shown here is derived from an EMBL/GenBank/DDBJ whole genome shotgun (WGS) entry which is preliminary data.</text>
</comment>
<protein>
    <recommendedName>
        <fullName evidence="6">Hemolysin-type calcium-binding repeat-containing protein</fullName>
    </recommendedName>
</protein>
<dbReference type="EMBL" id="BPFH01000006">
    <property type="protein sequence ID" value="GIT96390.1"/>
    <property type="molecule type" value="Genomic_DNA"/>
</dbReference>
<feature type="region of interest" description="Disordered" evidence="3">
    <location>
        <begin position="235"/>
        <end position="271"/>
    </location>
</feature>
<name>A0ABQ4NQ30_9RHOB</name>
<dbReference type="Pfam" id="PF00353">
    <property type="entry name" value="HemolysinCabind"/>
    <property type="match status" value="4"/>
</dbReference>
<dbReference type="PANTHER" id="PTHR38340:SF1">
    <property type="entry name" value="S-LAYER PROTEIN"/>
    <property type="match status" value="1"/>
</dbReference>
<dbReference type="InterPro" id="IPR001343">
    <property type="entry name" value="Hemolysn_Ca-bd"/>
</dbReference>
<dbReference type="InterPro" id="IPR011049">
    <property type="entry name" value="Serralysin-like_metalloprot_C"/>
</dbReference>
<dbReference type="InterPro" id="IPR050557">
    <property type="entry name" value="RTX_toxin/Mannuronan_C5-epim"/>
</dbReference>
<feature type="compositionally biased region" description="Basic and acidic residues" evidence="3">
    <location>
        <begin position="336"/>
        <end position="345"/>
    </location>
</feature>
<reference evidence="4 5" key="1">
    <citation type="submission" date="2021-05" db="EMBL/GenBank/DDBJ databases">
        <title>Bacteria Genome sequencing.</title>
        <authorList>
            <person name="Takabe Y."/>
            <person name="Nakajima Y."/>
            <person name="Suzuki S."/>
            <person name="Shiozaki T."/>
        </authorList>
    </citation>
    <scope>NUCLEOTIDE SEQUENCE [LARGE SCALE GENOMIC DNA]</scope>
    <source>
        <strain evidence="4 5">AI_62</strain>
    </source>
</reference>
<dbReference type="Gene3D" id="2.150.10.10">
    <property type="entry name" value="Serralysin-like metalloprotease, C-terminal"/>
    <property type="match status" value="2"/>
</dbReference>
<sequence>MTLGRIETKAGTPSFGTLDAIDDDRVAHGNLTYDVTGLKGGGTAYVWERQSGAESGSLFLTVENAVGEAVVETLKIDGATDRNRGHIPQVTWLADGGFVVAYGSRDRDRDTITLVWFDAEGTQQASFTPTSGSKPFPGKFAIVPTQDGVALAHWDTPTGYLGEARLILRYYEVNDGAITPAGPAQLVTTLAPSISDTTQLEADYTPDGIALAWSVRVREEGRFDQDIETVVVPFDGVIQSGGPGDPQEGRTFLRRGTDGDDTLSGDRGENDMRGFAGDDLLLGRFGDDSLYGDLGDDTLSGSDGDDDLFGGSGADKLDGGQGDDLLDGGAGQDTLHGGEGDDRLDGGAGNDVMVGGAGDDVYYVDLAQDRVVEARDEGFDEIFAMSSVHLRSSFVERVTLDGTANTRVTDGVSATEIIGNSGNNVLIGGGGADTLTGGLGDDYFVLLANTGAETSAVEITDFRPGDKLLIDDRFLSFGDASINLRPITPEGAAAALESNRFFYEEATSTLFLPGSTSVHFDQVGYSISSVDVLLF</sequence>
<evidence type="ECO:0000313" key="4">
    <source>
        <dbReference type="EMBL" id="GIT96390.1"/>
    </source>
</evidence>
<evidence type="ECO:0000256" key="1">
    <source>
        <dbReference type="ARBA" id="ARBA00004613"/>
    </source>
</evidence>